<protein>
    <submittedName>
        <fullName evidence="1">Uncharacterized protein</fullName>
    </submittedName>
</protein>
<gene>
    <name evidence="1" type="ORF">MLD38_029644</name>
</gene>
<dbReference type="Proteomes" id="UP001057402">
    <property type="component" value="Chromosome 8"/>
</dbReference>
<evidence type="ECO:0000313" key="2">
    <source>
        <dbReference type="Proteomes" id="UP001057402"/>
    </source>
</evidence>
<reference evidence="2" key="1">
    <citation type="journal article" date="2023" name="Front. Plant Sci.">
        <title>Chromosomal-level genome assembly of Melastoma candidum provides insights into trichome evolution.</title>
        <authorList>
            <person name="Zhong Y."/>
            <person name="Wu W."/>
            <person name="Sun C."/>
            <person name="Zou P."/>
            <person name="Liu Y."/>
            <person name="Dai S."/>
            <person name="Zhou R."/>
        </authorList>
    </citation>
    <scope>NUCLEOTIDE SEQUENCE [LARGE SCALE GENOMIC DNA]</scope>
</reference>
<accession>A0ACB9N8J1</accession>
<comment type="caution">
    <text evidence="1">The sequence shown here is derived from an EMBL/GenBank/DDBJ whole genome shotgun (WGS) entry which is preliminary data.</text>
</comment>
<keyword evidence="2" id="KW-1185">Reference proteome</keyword>
<evidence type="ECO:0000313" key="1">
    <source>
        <dbReference type="EMBL" id="KAI4331456.1"/>
    </source>
</evidence>
<organism evidence="1 2">
    <name type="scientific">Melastoma candidum</name>
    <dbReference type="NCBI Taxonomy" id="119954"/>
    <lineage>
        <taxon>Eukaryota</taxon>
        <taxon>Viridiplantae</taxon>
        <taxon>Streptophyta</taxon>
        <taxon>Embryophyta</taxon>
        <taxon>Tracheophyta</taxon>
        <taxon>Spermatophyta</taxon>
        <taxon>Magnoliopsida</taxon>
        <taxon>eudicotyledons</taxon>
        <taxon>Gunneridae</taxon>
        <taxon>Pentapetalae</taxon>
        <taxon>rosids</taxon>
        <taxon>malvids</taxon>
        <taxon>Myrtales</taxon>
        <taxon>Melastomataceae</taxon>
        <taxon>Melastomatoideae</taxon>
        <taxon>Melastomateae</taxon>
        <taxon>Melastoma</taxon>
    </lineage>
</organism>
<proteinExistence type="predicted"/>
<dbReference type="EMBL" id="CM042887">
    <property type="protein sequence ID" value="KAI4331456.1"/>
    <property type="molecule type" value="Genomic_DNA"/>
</dbReference>
<sequence length="402" mass="43385">MGDEENSLPSSKKRSAGRELNRDRPELDDEEDASEQEGGTFKKASDDVLATRRIVRVRRNHGTTASAPNPFAGIRLVTPVAPVPVEAKNEQKVGDSNEPTEDALQEKNDDAVKVGVKKINETEPPAEEKEGIVDNANDNALEKAPVQETEDDDVGKADVVDTADDLEKPAEPEAENEDEAGKNEDKSKDEVESNANSTPLSSFQQLSSTQNAFTGVAGTGFSTSTFSFGSVLKGDHPSFGFGLSSNGSSSMFPVSKAEGSGITPLQEVVVETGEENETVIFNADSILFEYLDGSWKERGKGEIRVNASKTESEKVRILMRTRGNYRLVLNASLYPEMKLTNMDKKGITFACVNGVAESKGGLSTFALKFKDASIMEEFRETVIAHKGKATATAPLKTPENTP</sequence>
<name>A0ACB9N8J1_9MYRT</name>